<proteinExistence type="predicted"/>
<dbReference type="PRINTS" id="PR00762">
    <property type="entry name" value="CLCHANNEL"/>
</dbReference>
<evidence type="ECO:0000313" key="11">
    <source>
        <dbReference type="Proteomes" id="UP000319731"/>
    </source>
</evidence>
<feature type="transmembrane region" description="Helical" evidence="9">
    <location>
        <begin position="245"/>
        <end position="263"/>
    </location>
</feature>
<dbReference type="AlphaFoldDB" id="A0A507C497"/>
<keyword evidence="7" id="KW-0868">Chloride</keyword>
<evidence type="ECO:0000256" key="8">
    <source>
        <dbReference type="SAM" id="MobiDB-lite"/>
    </source>
</evidence>
<dbReference type="InterPro" id="IPR014743">
    <property type="entry name" value="Cl-channel_core"/>
</dbReference>
<dbReference type="EMBL" id="QEAO01000015">
    <property type="protein sequence ID" value="TPX34208.1"/>
    <property type="molecule type" value="Genomic_DNA"/>
</dbReference>
<dbReference type="InterPro" id="IPR046342">
    <property type="entry name" value="CBS_dom_sf"/>
</dbReference>
<dbReference type="CDD" id="cd03684">
    <property type="entry name" value="ClC_3_like"/>
    <property type="match status" value="1"/>
</dbReference>
<dbReference type="SUPFAM" id="SSF54631">
    <property type="entry name" value="CBS-domain pair"/>
    <property type="match status" value="1"/>
</dbReference>
<dbReference type="Gene3D" id="1.10.3080.10">
    <property type="entry name" value="Clc chloride channel"/>
    <property type="match status" value="1"/>
</dbReference>
<dbReference type="PANTHER" id="PTHR45711:SF6">
    <property type="entry name" value="CHLORIDE CHANNEL PROTEIN"/>
    <property type="match status" value="1"/>
</dbReference>
<feature type="transmembrane region" description="Helical" evidence="9">
    <location>
        <begin position="566"/>
        <end position="586"/>
    </location>
</feature>
<feature type="transmembrane region" description="Helical" evidence="9">
    <location>
        <begin position="342"/>
        <end position="358"/>
    </location>
</feature>
<dbReference type="GO" id="GO:0005769">
    <property type="term" value="C:early endosome"/>
    <property type="evidence" value="ECO:0007669"/>
    <property type="project" value="TreeGrafter"/>
</dbReference>
<evidence type="ECO:0000256" key="6">
    <source>
        <dbReference type="ARBA" id="ARBA00023136"/>
    </source>
</evidence>
<feature type="transmembrane region" description="Helical" evidence="9">
    <location>
        <begin position="370"/>
        <end position="394"/>
    </location>
</feature>
<dbReference type="InterPro" id="IPR001807">
    <property type="entry name" value="ClC"/>
</dbReference>
<evidence type="ECO:0000256" key="1">
    <source>
        <dbReference type="ARBA" id="ARBA00004141"/>
    </source>
</evidence>
<dbReference type="Proteomes" id="UP000319731">
    <property type="component" value="Unassembled WGS sequence"/>
</dbReference>
<feature type="transmembrane region" description="Helical" evidence="9">
    <location>
        <begin position="539"/>
        <end position="560"/>
    </location>
</feature>
<protein>
    <recommendedName>
        <fullName evidence="12">Chloride channel protein</fullName>
    </recommendedName>
</protein>
<evidence type="ECO:0000256" key="9">
    <source>
        <dbReference type="SAM" id="Phobius"/>
    </source>
</evidence>
<dbReference type="GO" id="GO:0005886">
    <property type="term" value="C:plasma membrane"/>
    <property type="evidence" value="ECO:0007669"/>
    <property type="project" value="TreeGrafter"/>
</dbReference>
<comment type="subcellular location">
    <subcellularLocation>
        <location evidence="1">Membrane</location>
        <topology evidence="1">Multi-pass membrane protein</topology>
    </subcellularLocation>
</comment>
<dbReference type="STRING" id="1806994.A0A507C497"/>
<comment type="caution">
    <text evidence="10">The sequence shown here is derived from an EMBL/GenBank/DDBJ whole genome shotgun (WGS) entry which is preliminary data.</text>
</comment>
<keyword evidence="5" id="KW-0406">Ion transport</keyword>
<dbReference type="GO" id="GO:0005247">
    <property type="term" value="F:voltage-gated chloride channel activity"/>
    <property type="evidence" value="ECO:0007669"/>
    <property type="project" value="TreeGrafter"/>
</dbReference>
<feature type="transmembrane region" description="Helical" evidence="9">
    <location>
        <begin position="157"/>
        <end position="186"/>
    </location>
</feature>
<evidence type="ECO:0000256" key="3">
    <source>
        <dbReference type="ARBA" id="ARBA00022692"/>
    </source>
</evidence>
<keyword evidence="4 9" id="KW-1133">Transmembrane helix</keyword>
<reference evidence="10 11" key="1">
    <citation type="journal article" date="2019" name="Sci. Rep.">
        <title>Comparative genomics of chytrid fungi reveal insights into the obligate biotrophic and pathogenic lifestyle of Synchytrium endobioticum.</title>
        <authorList>
            <person name="van de Vossenberg B.T.L.H."/>
            <person name="Warris S."/>
            <person name="Nguyen H.D.T."/>
            <person name="van Gent-Pelzer M.P.E."/>
            <person name="Joly D.L."/>
            <person name="van de Geest H.C."/>
            <person name="Bonants P.J.M."/>
            <person name="Smith D.S."/>
            <person name="Levesque C.A."/>
            <person name="van der Lee T.A.J."/>
        </authorList>
    </citation>
    <scope>NUCLEOTIDE SEQUENCE [LARGE SCALE GENOMIC DNA]</scope>
    <source>
        <strain evidence="10 11">JEL517</strain>
    </source>
</reference>
<keyword evidence="11" id="KW-1185">Reference proteome</keyword>
<dbReference type="SUPFAM" id="SSF81340">
    <property type="entry name" value="Clc chloride channel"/>
    <property type="match status" value="1"/>
</dbReference>
<feature type="transmembrane region" description="Helical" evidence="9">
    <location>
        <begin position="319"/>
        <end position="336"/>
    </location>
</feature>
<evidence type="ECO:0000256" key="7">
    <source>
        <dbReference type="ARBA" id="ARBA00023214"/>
    </source>
</evidence>
<dbReference type="Pfam" id="PF00654">
    <property type="entry name" value="Voltage_CLC"/>
    <property type="match status" value="1"/>
</dbReference>
<feature type="region of interest" description="Disordered" evidence="8">
    <location>
        <begin position="81"/>
        <end position="103"/>
    </location>
</feature>
<evidence type="ECO:0000256" key="4">
    <source>
        <dbReference type="ARBA" id="ARBA00022989"/>
    </source>
</evidence>
<dbReference type="PANTHER" id="PTHR45711">
    <property type="entry name" value="CHLORIDE CHANNEL PROTEIN"/>
    <property type="match status" value="1"/>
</dbReference>
<feature type="compositionally biased region" description="Basic residues" evidence="8">
    <location>
        <begin position="94"/>
        <end position="103"/>
    </location>
</feature>
<evidence type="ECO:0000313" key="10">
    <source>
        <dbReference type="EMBL" id="TPX34208.1"/>
    </source>
</evidence>
<name>A0A507C497_9FUNG</name>
<organism evidence="10 11">
    <name type="scientific">Synchytrium microbalum</name>
    <dbReference type="NCBI Taxonomy" id="1806994"/>
    <lineage>
        <taxon>Eukaryota</taxon>
        <taxon>Fungi</taxon>
        <taxon>Fungi incertae sedis</taxon>
        <taxon>Chytridiomycota</taxon>
        <taxon>Chytridiomycota incertae sedis</taxon>
        <taxon>Chytridiomycetes</taxon>
        <taxon>Synchytriales</taxon>
        <taxon>Synchytriaceae</taxon>
        <taxon>Synchytrium</taxon>
    </lineage>
</organism>
<dbReference type="GO" id="GO:0005794">
    <property type="term" value="C:Golgi apparatus"/>
    <property type="evidence" value="ECO:0007669"/>
    <property type="project" value="TreeGrafter"/>
</dbReference>
<keyword evidence="6 9" id="KW-0472">Membrane</keyword>
<dbReference type="RefSeq" id="XP_031025005.1">
    <property type="nucleotide sequence ID" value="XM_031169049.1"/>
</dbReference>
<evidence type="ECO:0008006" key="12">
    <source>
        <dbReference type="Google" id="ProtNLM"/>
    </source>
</evidence>
<keyword evidence="3 9" id="KW-0812">Transmembrane</keyword>
<evidence type="ECO:0000256" key="2">
    <source>
        <dbReference type="ARBA" id="ARBA00022448"/>
    </source>
</evidence>
<keyword evidence="2" id="KW-0813">Transport</keyword>
<accession>A0A507C497</accession>
<evidence type="ECO:0000256" key="5">
    <source>
        <dbReference type="ARBA" id="ARBA00023065"/>
    </source>
</evidence>
<feature type="transmembrane region" description="Helical" evidence="9">
    <location>
        <begin position="444"/>
        <end position="465"/>
    </location>
</feature>
<gene>
    <name evidence="10" type="ORF">SmJEL517_g03121</name>
</gene>
<feature type="transmembrane region" description="Helical" evidence="9">
    <location>
        <begin position="485"/>
        <end position="505"/>
    </location>
</feature>
<sequence length="858" mass="93955">MDDDSVDFMSTEADEKLNSDWWEKTPLLNGHSSSTSNHPNTPFARTFKRPSIQTQITRTWPLREPGVQFATPRPTSLYLPSPWADQSSVGGPPQRRRGIKKLSRKSVHYDDATDGEALESTGMRIWYSDYSTIDWMHDLVKEHVRLRQLRSMKGLRGFLAGIWDASQAWILVLLIGIAAGCVASLIDVIQDLLTDLKSGYCSSNILSSQSRCCAGSQDAVCTSWIEWTSTANSPFEKSQSYLWSYLWYIGLGVLFATVSAGLVQFTAHIRSDSNVESSTSPNASTPHKIVYHAAGSGIPEVKTILSGFVIRGFLGFRTLVIKSFGLILAVASGLTIGKEGPIVHIACCIGNVLSRIFGKYARNEGKRREMLSAAAAAGVSVAFGAPIGGVLFSLEEVSYYFPSKTMWRSLFCALIASLTVKFLNPLGTGQVVMFQVSYTSSFAFFELLFFALLGVIGGLYGALFIKANMWYQKLRGKSFLRNHPIKEVMMLALVTSALNYLNVFSRDGMAGFVGKLFAQCKEGEDGLGDMCKFSEMGSVAYLLVQFMLLKAVLVVITFGSKIPAGIFIPSMAIGGSVGRLLGMLLLHLHTTYPNMSLFQECHDSNCIVPGVYAMVASAAALSGVTRMTISLTVILIEVTGQLTHAVPIMIAILTAKWVADGFGRDSIYDKIIDLNNLPYLETKQDYLVGNITIAQVMEGAETIKAGRKYTIEELVDKLSRLYQSAWSSDGGFPLVQSNILVGWIGYAELEHALGEAQSANCDIPCYFKRPIHQSPHRPATPHPSFTPQSIATEGDGHDFSIWVNWAPLTISVASSMDIATELFVKMGAKVILVVEDGGFVGLIHKKRLISYLKNKNSS</sequence>
<dbReference type="GeneID" id="42004346"/>
<dbReference type="OrthoDB" id="431497at2759"/>